<feature type="transmembrane region" description="Helical" evidence="1">
    <location>
        <begin position="20"/>
        <end position="41"/>
    </location>
</feature>
<proteinExistence type="predicted"/>
<comment type="caution">
    <text evidence="2">The sequence shown here is derived from an EMBL/GenBank/DDBJ whole genome shotgun (WGS) entry which is preliminary data.</text>
</comment>
<protein>
    <submittedName>
        <fullName evidence="2">Superinfection immunity protein</fullName>
    </submittedName>
</protein>
<evidence type="ECO:0000313" key="3">
    <source>
        <dbReference type="Proteomes" id="UP001231616"/>
    </source>
</evidence>
<keyword evidence="1" id="KW-0472">Membrane</keyword>
<dbReference type="Proteomes" id="UP001231616">
    <property type="component" value="Unassembled WGS sequence"/>
</dbReference>
<sequence>MFESSEWVYLIEQSSVGFFIWFIPLFLFIYFVPTLIAVFFNRNHLGKIALANIPAGFSVIAWCALIGVAFSGKLLTKKSLEKTE</sequence>
<dbReference type="RefSeq" id="WP_305893865.1">
    <property type="nucleotide sequence ID" value="NZ_JAUZVZ010000013.1"/>
</dbReference>
<organism evidence="2 3">
    <name type="scientific">Alkalimonas collagenimarina</name>
    <dbReference type="NCBI Taxonomy" id="400390"/>
    <lineage>
        <taxon>Bacteria</taxon>
        <taxon>Pseudomonadati</taxon>
        <taxon>Pseudomonadota</taxon>
        <taxon>Gammaproteobacteria</taxon>
        <taxon>Alkalimonas</taxon>
    </lineage>
</organism>
<dbReference type="InterPro" id="IPR016410">
    <property type="entry name" value="Phage_imm"/>
</dbReference>
<name>A0ABT9GZW1_9GAMM</name>
<keyword evidence="3" id="KW-1185">Reference proteome</keyword>
<feature type="transmembrane region" description="Helical" evidence="1">
    <location>
        <begin position="48"/>
        <end position="70"/>
    </location>
</feature>
<evidence type="ECO:0000256" key="1">
    <source>
        <dbReference type="SAM" id="Phobius"/>
    </source>
</evidence>
<keyword evidence="1" id="KW-1133">Transmembrane helix</keyword>
<gene>
    <name evidence="2" type="ORF">Q3O60_10405</name>
</gene>
<keyword evidence="1" id="KW-0812">Transmembrane</keyword>
<evidence type="ECO:0000313" key="2">
    <source>
        <dbReference type="EMBL" id="MDP4536600.1"/>
    </source>
</evidence>
<dbReference type="Pfam" id="PF14373">
    <property type="entry name" value="Imm_superinfect"/>
    <property type="match status" value="1"/>
</dbReference>
<reference evidence="2 3" key="1">
    <citation type="submission" date="2023-08" db="EMBL/GenBank/DDBJ databases">
        <authorList>
            <person name="Joshi A."/>
            <person name="Thite S."/>
        </authorList>
    </citation>
    <scope>NUCLEOTIDE SEQUENCE [LARGE SCALE GENOMIC DNA]</scope>
    <source>
        <strain evidence="2 3">AC40</strain>
    </source>
</reference>
<dbReference type="EMBL" id="JAUZVZ010000013">
    <property type="protein sequence ID" value="MDP4536600.1"/>
    <property type="molecule type" value="Genomic_DNA"/>
</dbReference>
<accession>A0ABT9GZW1</accession>